<keyword evidence="4" id="KW-1185">Reference proteome</keyword>
<evidence type="ECO:0000313" key="2">
    <source>
        <dbReference type="EMBL" id="KAF4398924.1"/>
    </source>
</evidence>
<name>A0A7J6HV81_CANSA</name>
<proteinExistence type="predicted"/>
<organism evidence="3 4">
    <name type="scientific">Cannabis sativa</name>
    <name type="common">Hemp</name>
    <name type="synonym">Marijuana</name>
    <dbReference type="NCBI Taxonomy" id="3483"/>
    <lineage>
        <taxon>Eukaryota</taxon>
        <taxon>Viridiplantae</taxon>
        <taxon>Streptophyta</taxon>
        <taxon>Embryophyta</taxon>
        <taxon>Tracheophyta</taxon>
        <taxon>Spermatophyta</taxon>
        <taxon>Magnoliopsida</taxon>
        <taxon>eudicotyledons</taxon>
        <taxon>Gunneridae</taxon>
        <taxon>Pentapetalae</taxon>
        <taxon>rosids</taxon>
        <taxon>fabids</taxon>
        <taxon>Rosales</taxon>
        <taxon>Cannabaceae</taxon>
        <taxon>Cannabis</taxon>
    </lineage>
</organism>
<gene>
    <name evidence="2" type="ORF">G4B88_023518</name>
    <name evidence="3" type="ORF">G4B88_023519</name>
</gene>
<dbReference type="AlphaFoldDB" id="A0A7J6HV81"/>
<evidence type="ECO:0000256" key="1">
    <source>
        <dbReference type="SAM" id="MobiDB-lite"/>
    </source>
</evidence>
<sequence length="77" mass="8122">MSCAQPSVGCYSAGEDPYVAPPPVGYPTMDASAAVGQPENRVETKSKGDEDDAWLEASSWTSKCCCAMLECISRITA</sequence>
<evidence type="ECO:0000313" key="3">
    <source>
        <dbReference type="EMBL" id="KAF4398925.1"/>
    </source>
</evidence>
<accession>A0A803PJU1</accession>
<dbReference type="EMBL" id="JAATIQ010000022">
    <property type="protein sequence ID" value="KAF4398925.1"/>
    <property type="molecule type" value="Genomic_DNA"/>
</dbReference>
<accession>A0A803PJR2</accession>
<comment type="caution">
    <text evidence="3">The sequence shown here is derived from an EMBL/GenBank/DDBJ whole genome shotgun (WGS) entry which is preliminary data.</text>
</comment>
<feature type="region of interest" description="Disordered" evidence="1">
    <location>
        <begin position="31"/>
        <end position="52"/>
    </location>
</feature>
<reference evidence="3 4" key="1">
    <citation type="journal article" date="2020" name="bioRxiv">
        <title>Sequence and annotation of 42 cannabis genomes reveals extensive copy number variation in cannabinoid synthesis and pathogen resistance genes.</title>
        <authorList>
            <person name="Mckernan K.J."/>
            <person name="Helbert Y."/>
            <person name="Kane L.T."/>
            <person name="Ebling H."/>
            <person name="Zhang L."/>
            <person name="Liu B."/>
            <person name="Eaton Z."/>
            <person name="Mclaughlin S."/>
            <person name="Kingan S."/>
            <person name="Baybayan P."/>
            <person name="Concepcion G."/>
            <person name="Jordan M."/>
            <person name="Riva A."/>
            <person name="Barbazuk W."/>
            <person name="Harkins T."/>
        </authorList>
    </citation>
    <scope>NUCLEOTIDE SEQUENCE [LARGE SCALE GENOMIC DNA]</scope>
    <source>
        <strain evidence="4">cv. Jamaican Lion 4</strain>
        <strain evidence="3">Father</strain>
        <tissue evidence="3">Leaf</tissue>
    </source>
</reference>
<evidence type="ECO:0000313" key="4">
    <source>
        <dbReference type="Proteomes" id="UP000583929"/>
    </source>
</evidence>
<dbReference type="OrthoDB" id="1027102at2759"/>
<protein>
    <submittedName>
        <fullName evidence="3">Uncharacterized protein</fullName>
    </submittedName>
</protein>
<dbReference type="EMBL" id="JAATIQ010000022">
    <property type="protein sequence ID" value="KAF4398924.1"/>
    <property type="molecule type" value="Genomic_DNA"/>
</dbReference>
<dbReference type="Proteomes" id="UP000583929">
    <property type="component" value="Unassembled WGS sequence"/>
</dbReference>
<accession>A0A7J6HV81</accession>